<dbReference type="EMBL" id="CP104013">
    <property type="protein sequence ID" value="UYP48684.1"/>
    <property type="molecule type" value="Genomic_DNA"/>
</dbReference>
<proteinExistence type="predicted"/>
<evidence type="ECO:0000313" key="2">
    <source>
        <dbReference type="EMBL" id="UYP48684.1"/>
    </source>
</evidence>
<keyword evidence="1" id="KW-0472">Membrane</keyword>
<sequence>MSILKKGPVKELENNYPDSHILEDSSVEKHDLYNFEAKMDYQLQNIPVNRYELGLYFFIPRSLQINPTNYSRETFYTDLNNYMRFKTPQIALSGLMNEKNERSPFTKINAHLENITNGSKNPHNYKKIVDELKVLGCVVNVCIRDQIQYFIENPESLHNEEEDYHHLMAFLDQIELLQEKMKKYAQEFILVQIPGNLQEAFRFSDIYISSQIEKHILTAIKKFQSQPRFDETCKPLALRLVSNEKKHRELIDNSLEISKDSSNEKYSYWNGILKKFIQSILYLDIRPRDKKSKALSALYSFAAGIAMFFSILLGFLIVDHYEQKPYAYISALIIVYILKDKLKDSIRNASTRIIAKVFPDRRFEVHDGFTDNKIGTTKETVRFLEWGQIPAEIVNIREATNKTTLERTGKPEIILRYVKNVMLKTKSIQEYHSRHGDINDIIRFNIRHFLQYADDSVQNENIWDEDSQKIISVPCSKVYHINVIFKIRSFTKSDKEGAVYYKKVRVILDQNGIKRIMTLDTKV</sequence>
<accession>A0ABY6HYS4</accession>
<feature type="transmembrane region" description="Helical" evidence="1">
    <location>
        <begin position="296"/>
        <end position="317"/>
    </location>
</feature>
<dbReference type="Proteomes" id="UP001208689">
    <property type="component" value="Chromosome"/>
</dbReference>
<gene>
    <name evidence="2" type="ORF">NEF87_004969</name>
</gene>
<evidence type="ECO:0000313" key="3">
    <source>
        <dbReference type="Proteomes" id="UP001208689"/>
    </source>
</evidence>
<keyword evidence="3" id="KW-1185">Reference proteome</keyword>
<protein>
    <submittedName>
        <fullName evidence="2">Uncharacterized protein</fullName>
    </submittedName>
</protein>
<organism evidence="2 3">
    <name type="scientific">Candidatus Lokiarchaeum ossiferum</name>
    <dbReference type="NCBI Taxonomy" id="2951803"/>
    <lineage>
        <taxon>Archaea</taxon>
        <taxon>Promethearchaeati</taxon>
        <taxon>Promethearchaeota</taxon>
        <taxon>Promethearchaeia</taxon>
        <taxon>Promethearchaeales</taxon>
        <taxon>Promethearchaeaceae</taxon>
        <taxon>Candidatus Lokiarchaeum</taxon>
    </lineage>
</organism>
<keyword evidence="1" id="KW-1133">Transmembrane helix</keyword>
<name>A0ABY6HYS4_9ARCH</name>
<reference evidence="2" key="1">
    <citation type="submission" date="2022-09" db="EMBL/GenBank/DDBJ databases">
        <title>Actin cytoskeleton and complex cell architecture in an #Asgard archaeon.</title>
        <authorList>
            <person name="Ponce Toledo R.I."/>
            <person name="Schleper C."/>
            <person name="Rodrigues Oliveira T."/>
            <person name="Wollweber F."/>
            <person name="Xu J."/>
            <person name="Rittmann S."/>
            <person name="Klingl A."/>
            <person name="Pilhofer M."/>
        </authorList>
    </citation>
    <scope>NUCLEOTIDE SEQUENCE</scope>
    <source>
        <strain evidence="2">B-35</strain>
    </source>
</reference>
<evidence type="ECO:0000256" key="1">
    <source>
        <dbReference type="SAM" id="Phobius"/>
    </source>
</evidence>
<keyword evidence="1" id="KW-0812">Transmembrane</keyword>